<dbReference type="InterPro" id="IPR052192">
    <property type="entry name" value="Insect_Ionotropic_Sensory_Rcpt"/>
</dbReference>
<evidence type="ECO:0000313" key="8">
    <source>
        <dbReference type="EnsemblMetazoa" id="RPRC000247-PA"/>
    </source>
</evidence>
<dbReference type="SUPFAM" id="SSF53850">
    <property type="entry name" value="Periplasmic binding protein-like II"/>
    <property type="match status" value="1"/>
</dbReference>
<name>T1H8A8_RHOPR</name>
<proteinExistence type="predicted"/>
<evidence type="ECO:0000256" key="3">
    <source>
        <dbReference type="ARBA" id="ARBA00022692"/>
    </source>
</evidence>
<evidence type="ECO:0000256" key="6">
    <source>
        <dbReference type="ARBA" id="ARBA00023170"/>
    </source>
</evidence>
<evidence type="ECO:0000256" key="5">
    <source>
        <dbReference type="ARBA" id="ARBA00023136"/>
    </source>
</evidence>
<evidence type="ECO:0000313" key="9">
    <source>
        <dbReference type="Proteomes" id="UP000015103"/>
    </source>
</evidence>
<evidence type="ECO:0000256" key="4">
    <source>
        <dbReference type="ARBA" id="ARBA00022989"/>
    </source>
</evidence>
<evidence type="ECO:0000256" key="2">
    <source>
        <dbReference type="ARBA" id="ARBA00022475"/>
    </source>
</evidence>
<evidence type="ECO:0000256" key="1">
    <source>
        <dbReference type="ARBA" id="ARBA00004651"/>
    </source>
</evidence>
<dbReference type="VEuPathDB" id="VectorBase:RPRC000247"/>
<dbReference type="EMBL" id="ACPB03004473">
    <property type="status" value="NOT_ANNOTATED_CDS"/>
    <property type="molecule type" value="Genomic_DNA"/>
</dbReference>
<dbReference type="EMBL" id="ACPB03004472">
    <property type="status" value="NOT_ANNOTATED_CDS"/>
    <property type="molecule type" value="Genomic_DNA"/>
</dbReference>
<dbReference type="EnsemblMetazoa" id="RPRC000247-RA">
    <property type="protein sequence ID" value="RPRC000247-PA"/>
    <property type="gene ID" value="RPRC000247"/>
</dbReference>
<keyword evidence="2" id="KW-1003">Cell membrane</keyword>
<organism evidence="8 9">
    <name type="scientific">Rhodnius prolixus</name>
    <name type="common">Triatomid bug</name>
    <dbReference type="NCBI Taxonomy" id="13249"/>
    <lineage>
        <taxon>Eukaryota</taxon>
        <taxon>Metazoa</taxon>
        <taxon>Ecdysozoa</taxon>
        <taxon>Arthropoda</taxon>
        <taxon>Hexapoda</taxon>
        <taxon>Insecta</taxon>
        <taxon>Pterygota</taxon>
        <taxon>Neoptera</taxon>
        <taxon>Paraneoptera</taxon>
        <taxon>Hemiptera</taxon>
        <taxon>Heteroptera</taxon>
        <taxon>Panheteroptera</taxon>
        <taxon>Cimicomorpha</taxon>
        <taxon>Reduviidae</taxon>
        <taxon>Triatominae</taxon>
        <taxon>Rhodnius</taxon>
    </lineage>
</organism>
<dbReference type="GO" id="GO:0005886">
    <property type="term" value="C:plasma membrane"/>
    <property type="evidence" value="ECO:0007669"/>
    <property type="project" value="UniProtKB-SubCell"/>
</dbReference>
<protein>
    <submittedName>
        <fullName evidence="8">Uncharacterized protein</fullName>
    </submittedName>
</protein>
<dbReference type="eggNOG" id="KOG1052">
    <property type="taxonomic scope" value="Eukaryota"/>
</dbReference>
<comment type="subcellular location">
    <subcellularLocation>
        <location evidence="1">Cell membrane</location>
        <topology evidence="1">Multi-pass membrane protein</topology>
    </subcellularLocation>
</comment>
<dbReference type="AlphaFoldDB" id="T1H8A8"/>
<keyword evidence="6" id="KW-0675">Receptor</keyword>
<dbReference type="PANTHER" id="PTHR42643">
    <property type="entry name" value="IONOTROPIC RECEPTOR 20A-RELATED"/>
    <property type="match status" value="1"/>
</dbReference>
<keyword evidence="9" id="KW-1185">Reference proteome</keyword>
<accession>T1H8A8</accession>
<dbReference type="Gene3D" id="1.10.287.70">
    <property type="match status" value="1"/>
</dbReference>
<dbReference type="Proteomes" id="UP000015103">
    <property type="component" value="Unassembled WGS sequence"/>
</dbReference>
<keyword evidence="3" id="KW-0812">Transmembrane</keyword>
<keyword evidence="7" id="KW-0325">Glycoprotein</keyword>
<evidence type="ECO:0000256" key="7">
    <source>
        <dbReference type="ARBA" id="ARBA00023180"/>
    </source>
</evidence>
<dbReference type="PANTHER" id="PTHR42643:SF32">
    <property type="entry name" value="IONOTROPIC RECEPTOR 31A, ISOFORM C-RELATED"/>
    <property type="match status" value="1"/>
</dbReference>
<keyword evidence="5" id="KW-0472">Membrane</keyword>
<dbReference type="InParanoid" id="T1H8A8"/>
<reference evidence="8" key="1">
    <citation type="submission" date="2015-05" db="UniProtKB">
        <authorList>
            <consortium name="EnsemblMetazoa"/>
        </authorList>
    </citation>
    <scope>IDENTIFICATION</scope>
</reference>
<keyword evidence="4" id="KW-1133">Transmembrane helix</keyword>
<sequence>MLVVQYFLILLLLICSTPLTFCVEVKIIRNYFKFQSIYVVTAYVCNRKDALFLFQNLSIEKFRLKVHATNWNNNLDFKARPFPQGIFIDLTCDVNQKFIINEYKPMSTGFKWFAWLGNESFNCLGGSFIGADTDMVVATEAGMLYEAYRISLAHPATVNLIGNWTSSGEFTIGPRPFRDLSGATLRGAVFFYHLKVDKTNYSDVILNKMIEPDLDVFQRFHYALEEDLRFIYKYNLQPVFTNATGIHLPNGKFTGEIGDIAYNKSDIGLSPVRYLAMRAKYLSYLPDLQVFRIIFGFMNPKTVGTYKALLLPLSEGVWATLAGITVATVLCYHFIQRYSMNRRDDYDISAGVVYAIGLVAQQGLVGHSVTISFRIMSVLSLLLALLLSNYYNASIMYGLLSEAPTKIKTLDQLIDSHLDLGLINLPYLTLKENKDIYLSKKLQKKIYNTKNSVLDLQPGLQRVRTSSFAFAVEDGLFRIEANNMFTNREKCDLKELELTRFPISLALQKNSSYVELFTRGLLWIRETGISKRLTDHWYPKPAFCLATTEFVHVPLEAVAVALLIFIAGVSLSIFILLGELILIKPQQNNKVSDVVIVN</sequence>